<organism evidence="2 3">
    <name type="scientific">Glossina brevipalpis</name>
    <dbReference type="NCBI Taxonomy" id="37001"/>
    <lineage>
        <taxon>Eukaryota</taxon>
        <taxon>Metazoa</taxon>
        <taxon>Ecdysozoa</taxon>
        <taxon>Arthropoda</taxon>
        <taxon>Hexapoda</taxon>
        <taxon>Insecta</taxon>
        <taxon>Pterygota</taxon>
        <taxon>Neoptera</taxon>
        <taxon>Endopterygota</taxon>
        <taxon>Diptera</taxon>
        <taxon>Brachycera</taxon>
        <taxon>Muscomorpha</taxon>
        <taxon>Hippoboscoidea</taxon>
        <taxon>Glossinidae</taxon>
        <taxon>Glossina</taxon>
    </lineage>
</organism>
<feature type="region of interest" description="Disordered" evidence="1">
    <location>
        <begin position="57"/>
        <end position="79"/>
    </location>
</feature>
<reference evidence="3" key="1">
    <citation type="submission" date="2014-03" db="EMBL/GenBank/DDBJ databases">
        <authorList>
            <person name="Aksoy S."/>
            <person name="Warren W."/>
            <person name="Wilson R.K."/>
        </authorList>
    </citation>
    <scope>NUCLEOTIDE SEQUENCE [LARGE SCALE GENOMIC DNA]</scope>
    <source>
        <strain evidence="3">IAEA</strain>
    </source>
</reference>
<proteinExistence type="predicted"/>
<evidence type="ECO:0000313" key="2">
    <source>
        <dbReference type="EnsemblMetazoa" id="GBRI003396-PA"/>
    </source>
</evidence>
<evidence type="ECO:0000256" key="1">
    <source>
        <dbReference type="SAM" id="MobiDB-lite"/>
    </source>
</evidence>
<keyword evidence="3" id="KW-1185">Reference proteome</keyword>
<dbReference type="AlphaFoldDB" id="A0A1A9W1X8"/>
<dbReference type="EnsemblMetazoa" id="GBRI003396-RA">
    <property type="protein sequence ID" value="GBRI003396-PA"/>
    <property type="gene ID" value="GBRI003396"/>
</dbReference>
<accession>A0A1A9W1X8</accession>
<name>A0A1A9W1X8_9MUSC</name>
<feature type="compositionally biased region" description="Low complexity" evidence="1">
    <location>
        <begin position="57"/>
        <end position="72"/>
    </location>
</feature>
<evidence type="ECO:0000313" key="3">
    <source>
        <dbReference type="Proteomes" id="UP000091820"/>
    </source>
</evidence>
<dbReference type="STRING" id="37001.A0A1A9W1X8"/>
<dbReference type="Proteomes" id="UP000091820">
    <property type="component" value="Unassembled WGS sequence"/>
</dbReference>
<dbReference type="VEuPathDB" id="VectorBase:GBRI003396"/>
<sequence length="107" mass="11003">MGVSQYQASYSTTGIGPPATLTSNLLGFMGGIGIASSQAAAAVAVAATNAGNAVTGFNNNNNNNDNNNNMDNTSEDSNPVTIYRPTGTCDCIRYANLFKKGVIFSTV</sequence>
<protein>
    <submittedName>
        <fullName evidence="2">Uncharacterized protein</fullName>
    </submittedName>
</protein>
<reference evidence="2" key="2">
    <citation type="submission" date="2020-05" db="UniProtKB">
        <authorList>
            <consortium name="EnsemblMetazoa"/>
        </authorList>
    </citation>
    <scope>IDENTIFICATION</scope>
    <source>
        <strain evidence="2">IAEA</strain>
    </source>
</reference>